<dbReference type="AlphaFoldDB" id="A0A062VC32"/>
<feature type="transmembrane region" description="Helical" evidence="2">
    <location>
        <begin position="220"/>
        <end position="238"/>
    </location>
</feature>
<feature type="transmembrane region" description="Helical" evidence="2">
    <location>
        <begin position="51"/>
        <end position="80"/>
    </location>
</feature>
<dbReference type="Proteomes" id="UP000027153">
    <property type="component" value="Unassembled WGS sequence"/>
</dbReference>
<proteinExistence type="predicted"/>
<evidence type="ECO:0000313" key="3">
    <source>
        <dbReference type="EMBL" id="KCZ72850.1"/>
    </source>
</evidence>
<gene>
    <name evidence="3" type="ORF">ANME2D_01285</name>
</gene>
<protein>
    <submittedName>
        <fullName evidence="3">Uncharacterized protein</fullName>
    </submittedName>
</protein>
<evidence type="ECO:0000256" key="1">
    <source>
        <dbReference type="SAM" id="MobiDB-lite"/>
    </source>
</evidence>
<keyword evidence="2" id="KW-0812">Transmembrane</keyword>
<evidence type="ECO:0000256" key="2">
    <source>
        <dbReference type="SAM" id="Phobius"/>
    </source>
</evidence>
<name>A0A062VC32_9EURY</name>
<feature type="region of interest" description="Disordered" evidence="1">
    <location>
        <begin position="1"/>
        <end position="26"/>
    </location>
</feature>
<comment type="caution">
    <text evidence="3">The sequence shown here is derived from an EMBL/GenBank/DDBJ whole genome shotgun (WGS) entry which is preliminary data.</text>
</comment>
<dbReference type="RefSeq" id="WP_048089864.1">
    <property type="nucleotide sequence ID" value="NZ_JMIY01000002.1"/>
</dbReference>
<dbReference type="EMBL" id="JMIY01000002">
    <property type="protein sequence ID" value="KCZ72850.1"/>
    <property type="molecule type" value="Genomic_DNA"/>
</dbReference>
<organism evidence="3 4">
    <name type="scientific">Candidatus Methanoperedens nitratireducens</name>
    <dbReference type="NCBI Taxonomy" id="1392998"/>
    <lineage>
        <taxon>Archaea</taxon>
        <taxon>Methanobacteriati</taxon>
        <taxon>Methanobacteriota</taxon>
        <taxon>Stenosarchaea group</taxon>
        <taxon>Methanomicrobia</taxon>
        <taxon>Methanosarcinales</taxon>
        <taxon>ANME-2 cluster</taxon>
        <taxon>Candidatus Methanoperedentaceae</taxon>
        <taxon>Candidatus Methanoperedens</taxon>
    </lineage>
</organism>
<feature type="compositionally biased region" description="Polar residues" evidence="1">
    <location>
        <begin position="10"/>
        <end position="26"/>
    </location>
</feature>
<feature type="transmembrane region" description="Helical" evidence="2">
    <location>
        <begin position="108"/>
        <end position="130"/>
    </location>
</feature>
<accession>A0A062VC32</accession>
<evidence type="ECO:0000313" key="4">
    <source>
        <dbReference type="Proteomes" id="UP000027153"/>
    </source>
</evidence>
<keyword evidence="2" id="KW-1133">Transmembrane helix</keyword>
<reference evidence="3 4" key="1">
    <citation type="journal article" date="2013" name="Nature">
        <title>Anaerobic oxidation of methane coupled to nitrate reduction in a novel archaeal lineage.</title>
        <authorList>
            <person name="Haroon M.F."/>
            <person name="Hu S."/>
            <person name="Shi Y."/>
            <person name="Imelfort M."/>
            <person name="Keller J."/>
            <person name="Hugenholtz P."/>
            <person name="Yuan Z."/>
            <person name="Tyson G.W."/>
        </authorList>
    </citation>
    <scope>NUCLEOTIDE SEQUENCE [LARGE SCALE GENOMIC DNA]</scope>
    <source>
        <strain evidence="3 4">ANME-2d</strain>
    </source>
</reference>
<keyword evidence="4" id="KW-1185">Reference proteome</keyword>
<keyword evidence="2" id="KW-0472">Membrane</keyword>
<sequence>MKNLSEKPDQFSQKIPVNTGRETPSLRSSWSSLFKATYHWIIQHDDSKIFVVLYIALAVVLSIFISLFWLVFVVWVHLIFEWLRQRHLLPDGVFQIFARVLWELKLDIALILFAFVVTVYMEFILGVAGLSAASRLGQAGQIGLKGGTKFAGWQRAIRGFLLSVDDAAQVLRSMSGVKKSGASNNPNNPEAKHISQSVDRPEKICRWGGWQAKWSCWDRISLAFAALCFLLLGIAPWITEHTFFTVLQAISLELRPFP</sequence>